<feature type="signal peptide" evidence="2">
    <location>
        <begin position="1"/>
        <end position="33"/>
    </location>
</feature>
<keyword evidence="4" id="KW-1185">Reference proteome</keyword>
<dbReference type="RefSeq" id="WP_073134927.1">
    <property type="nucleotide sequence ID" value="NZ_FQZF01000012.1"/>
</dbReference>
<gene>
    <name evidence="3" type="ORF">SAMN02745194_02377</name>
</gene>
<evidence type="ECO:0000313" key="3">
    <source>
        <dbReference type="EMBL" id="SHJ35264.1"/>
    </source>
</evidence>
<reference evidence="3 4" key="1">
    <citation type="submission" date="2016-11" db="EMBL/GenBank/DDBJ databases">
        <authorList>
            <person name="Jaros S."/>
            <person name="Januszkiewicz K."/>
            <person name="Wedrychowicz H."/>
        </authorList>
    </citation>
    <scope>NUCLEOTIDE SEQUENCE [LARGE SCALE GENOMIC DNA]</scope>
    <source>
        <strain evidence="3 4">DSM 14916</strain>
    </source>
</reference>
<dbReference type="AlphaFoldDB" id="A0A1M6ILF8"/>
<feature type="region of interest" description="Disordered" evidence="1">
    <location>
        <begin position="48"/>
        <end position="76"/>
    </location>
</feature>
<organism evidence="3 4">
    <name type="scientific">Muricoccus roseus</name>
    <dbReference type="NCBI Taxonomy" id="198092"/>
    <lineage>
        <taxon>Bacteria</taxon>
        <taxon>Pseudomonadati</taxon>
        <taxon>Pseudomonadota</taxon>
        <taxon>Alphaproteobacteria</taxon>
        <taxon>Acetobacterales</taxon>
        <taxon>Roseomonadaceae</taxon>
        <taxon>Muricoccus</taxon>
    </lineage>
</organism>
<dbReference type="EMBL" id="FQZF01000012">
    <property type="protein sequence ID" value="SHJ35264.1"/>
    <property type="molecule type" value="Genomic_DNA"/>
</dbReference>
<accession>A0A1M6ILF8</accession>
<protein>
    <recommendedName>
        <fullName evidence="5">FecR family protein</fullName>
    </recommendedName>
</protein>
<evidence type="ECO:0000256" key="1">
    <source>
        <dbReference type="SAM" id="MobiDB-lite"/>
    </source>
</evidence>
<dbReference type="OrthoDB" id="733404at2"/>
<evidence type="ECO:0000313" key="4">
    <source>
        <dbReference type="Proteomes" id="UP000184387"/>
    </source>
</evidence>
<sequence>MSQPGGTPHRRILAARPALVLGMAMAAALPALALTPVEAPQQLLLPVQGGQAKSPAPPSGGGGGSAPRPPQPPAPAFALSAADAARTPPLQPDRPVQVTLRRGQQAFFRVAPEAGEAWSVVTRRLGRNTDTVLAALDEAGAVVTEDDDGGSENLASRIEVQPGDGVRVVRAGTLDSSPGRFELVLTREQPMPPPDFATTQAEAAQRPPLALGQPVRVRLRRSQQAFFALPEDRTDVIALTRDLSQSTDTVLALLDAEGRVLAENDDGGQGLASILSIAGTTGPVTLRASLISGGTGSFEVMLEREAPAPTPDYPTNLEEARARGPLAPGQNVHIALGRGRQAIFALPEGQPLTIATRNLQDEADTVLALLDAQGEMITEDDDGGGGLASRIRTADGGRPAAFVRATLLNGARGEFDLVVQGSAAPAQGGAPAADLEEARRRPSLILGEAVRVQLSAGQEAYFALPHDGRESLAMTFALGRDTDTEIALLDESGEVLAENDDAEGFASRLNIPASPRPAFLRAKLLSGAGAFNLVLVRPAP</sequence>
<proteinExistence type="predicted"/>
<evidence type="ECO:0008006" key="5">
    <source>
        <dbReference type="Google" id="ProtNLM"/>
    </source>
</evidence>
<feature type="chain" id="PRO_5012206620" description="FecR family protein" evidence="2">
    <location>
        <begin position="34"/>
        <end position="540"/>
    </location>
</feature>
<evidence type="ECO:0000256" key="2">
    <source>
        <dbReference type="SAM" id="SignalP"/>
    </source>
</evidence>
<dbReference type="STRING" id="198092.SAMN02745194_02377"/>
<name>A0A1M6ILF8_9PROT</name>
<dbReference type="Proteomes" id="UP000184387">
    <property type="component" value="Unassembled WGS sequence"/>
</dbReference>
<keyword evidence="2" id="KW-0732">Signal</keyword>